<dbReference type="OrthoDB" id="4863010at2759"/>
<comment type="similarity">
    <text evidence="4">Belongs to the class I-like SAM-binding methyltransferase superfamily. Cation-dependent O-methyltransferase family.</text>
</comment>
<evidence type="ECO:0000256" key="4">
    <source>
        <dbReference type="ARBA" id="ARBA00023453"/>
    </source>
</evidence>
<evidence type="ECO:0000256" key="2">
    <source>
        <dbReference type="ARBA" id="ARBA00022679"/>
    </source>
</evidence>
<evidence type="ECO:0000313" key="6">
    <source>
        <dbReference type="Proteomes" id="UP000799438"/>
    </source>
</evidence>
<name>A0A6A6AYT8_9PEZI</name>
<reference evidence="5" key="1">
    <citation type="journal article" date="2020" name="Stud. Mycol.">
        <title>101 Dothideomycetes genomes: a test case for predicting lifestyles and emergence of pathogens.</title>
        <authorList>
            <person name="Haridas S."/>
            <person name="Albert R."/>
            <person name="Binder M."/>
            <person name="Bloem J."/>
            <person name="Labutti K."/>
            <person name="Salamov A."/>
            <person name="Andreopoulos B."/>
            <person name="Baker S."/>
            <person name="Barry K."/>
            <person name="Bills G."/>
            <person name="Bluhm B."/>
            <person name="Cannon C."/>
            <person name="Castanera R."/>
            <person name="Culley D."/>
            <person name="Daum C."/>
            <person name="Ezra D."/>
            <person name="Gonzalez J."/>
            <person name="Henrissat B."/>
            <person name="Kuo A."/>
            <person name="Liang C."/>
            <person name="Lipzen A."/>
            <person name="Lutzoni F."/>
            <person name="Magnuson J."/>
            <person name="Mondo S."/>
            <person name="Nolan M."/>
            <person name="Ohm R."/>
            <person name="Pangilinan J."/>
            <person name="Park H.-J."/>
            <person name="Ramirez L."/>
            <person name="Alfaro M."/>
            <person name="Sun H."/>
            <person name="Tritt A."/>
            <person name="Yoshinaga Y."/>
            <person name="Zwiers L.-H."/>
            <person name="Turgeon B."/>
            <person name="Goodwin S."/>
            <person name="Spatafora J."/>
            <person name="Crous P."/>
            <person name="Grigoriev I."/>
        </authorList>
    </citation>
    <scope>NUCLEOTIDE SEQUENCE</scope>
    <source>
        <strain evidence="5">CBS 121167</strain>
    </source>
</reference>
<dbReference type="PANTHER" id="PTHR43167:SF1">
    <property type="entry name" value="PUTATIVE (AFU_ORTHOLOGUE AFUA_6G01830)-RELATED"/>
    <property type="match status" value="1"/>
</dbReference>
<dbReference type="Gene3D" id="3.40.50.150">
    <property type="entry name" value="Vaccinia Virus protein VP39"/>
    <property type="match status" value="1"/>
</dbReference>
<evidence type="ECO:0000256" key="3">
    <source>
        <dbReference type="ARBA" id="ARBA00022691"/>
    </source>
</evidence>
<organism evidence="5 6">
    <name type="scientific">Aplosporella prunicola CBS 121167</name>
    <dbReference type="NCBI Taxonomy" id="1176127"/>
    <lineage>
        <taxon>Eukaryota</taxon>
        <taxon>Fungi</taxon>
        <taxon>Dikarya</taxon>
        <taxon>Ascomycota</taxon>
        <taxon>Pezizomycotina</taxon>
        <taxon>Dothideomycetes</taxon>
        <taxon>Dothideomycetes incertae sedis</taxon>
        <taxon>Botryosphaeriales</taxon>
        <taxon>Aplosporellaceae</taxon>
        <taxon>Aplosporella</taxon>
    </lineage>
</organism>
<dbReference type="GO" id="GO:0008171">
    <property type="term" value="F:O-methyltransferase activity"/>
    <property type="evidence" value="ECO:0007669"/>
    <property type="project" value="InterPro"/>
</dbReference>
<dbReference type="RefSeq" id="XP_033391389.1">
    <property type="nucleotide sequence ID" value="XM_033537685.1"/>
</dbReference>
<proteinExistence type="inferred from homology"/>
<dbReference type="SUPFAM" id="SSF53335">
    <property type="entry name" value="S-adenosyl-L-methionine-dependent methyltransferases"/>
    <property type="match status" value="1"/>
</dbReference>
<keyword evidence="2" id="KW-0808">Transferase</keyword>
<dbReference type="PROSITE" id="PS51682">
    <property type="entry name" value="SAM_OMT_I"/>
    <property type="match status" value="1"/>
</dbReference>
<dbReference type="Proteomes" id="UP000799438">
    <property type="component" value="Unassembled WGS sequence"/>
</dbReference>
<dbReference type="InterPro" id="IPR002935">
    <property type="entry name" value="SAM_O-MeTrfase"/>
</dbReference>
<dbReference type="AlphaFoldDB" id="A0A6A6AYT8"/>
<evidence type="ECO:0000313" key="5">
    <source>
        <dbReference type="EMBL" id="KAF2135671.1"/>
    </source>
</evidence>
<evidence type="ECO:0000256" key="1">
    <source>
        <dbReference type="ARBA" id="ARBA00022603"/>
    </source>
</evidence>
<protein>
    <recommendedName>
        <fullName evidence="7">O-methyltransferase</fullName>
    </recommendedName>
</protein>
<keyword evidence="3" id="KW-0949">S-adenosyl-L-methionine</keyword>
<dbReference type="GeneID" id="54295181"/>
<dbReference type="InterPro" id="IPR029063">
    <property type="entry name" value="SAM-dependent_MTases_sf"/>
</dbReference>
<dbReference type="PANTHER" id="PTHR43167">
    <property type="entry name" value="PUTATIVE (AFU_ORTHOLOGUE AFUA_6G01830)-RELATED"/>
    <property type="match status" value="1"/>
</dbReference>
<evidence type="ECO:0008006" key="7">
    <source>
        <dbReference type="Google" id="ProtNLM"/>
    </source>
</evidence>
<dbReference type="EMBL" id="ML995560">
    <property type="protein sequence ID" value="KAF2135671.1"/>
    <property type="molecule type" value="Genomic_DNA"/>
</dbReference>
<dbReference type="GO" id="GO:0032259">
    <property type="term" value="P:methylation"/>
    <property type="evidence" value="ECO:0007669"/>
    <property type="project" value="UniProtKB-KW"/>
</dbReference>
<dbReference type="Pfam" id="PF13578">
    <property type="entry name" value="Methyltransf_24"/>
    <property type="match status" value="1"/>
</dbReference>
<accession>A0A6A6AYT8</accession>
<keyword evidence="1" id="KW-0489">Methyltransferase</keyword>
<sequence length="234" mass="25632">MSSSASSAIGAPLHIRPLLNSLHKLSLDQEAALKKDKESKRFVSSDAAESADFDTLMRDKFIALDEDKCQFLYQLLRAKGATTVVEAGTSFGVSTIYLALAVGRNASALGKEGRVIATEKEDEKAEKARTYWKECGESVEAFVDLRVGDLLETLKKDVNDVDLLLLDIWSPLALPTLKLVQPNMKPGAVVVTDNTVVSAEGYKELLEYLYTPNSPFTNVTLPYTGGLMMSVYYP</sequence>
<keyword evidence="6" id="KW-1185">Reference proteome</keyword>
<gene>
    <name evidence="5" type="ORF">K452DRAFT_238932</name>
</gene>
<dbReference type="CDD" id="cd02440">
    <property type="entry name" value="AdoMet_MTases"/>
    <property type="match status" value="1"/>
</dbReference>